<feature type="non-terminal residue" evidence="1">
    <location>
        <position position="1"/>
    </location>
</feature>
<proteinExistence type="predicted"/>
<dbReference type="Proteomes" id="UP000663844">
    <property type="component" value="Unassembled WGS sequence"/>
</dbReference>
<protein>
    <submittedName>
        <fullName evidence="1">Uncharacterized protein</fullName>
    </submittedName>
</protein>
<dbReference type="AlphaFoldDB" id="A0A820S8V0"/>
<reference evidence="1" key="1">
    <citation type="submission" date="2021-02" db="EMBL/GenBank/DDBJ databases">
        <authorList>
            <person name="Nowell W R."/>
        </authorList>
    </citation>
    <scope>NUCLEOTIDE SEQUENCE</scope>
</reference>
<accession>A0A820S8V0</accession>
<evidence type="ECO:0000313" key="2">
    <source>
        <dbReference type="Proteomes" id="UP000663844"/>
    </source>
</evidence>
<dbReference type="EMBL" id="CAJOAZ010032659">
    <property type="protein sequence ID" value="CAF4449197.1"/>
    <property type="molecule type" value="Genomic_DNA"/>
</dbReference>
<organism evidence="1 2">
    <name type="scientific">Adineta steineri</name>
    <dbReference type="NCBI Taxonomy" id="433720"/>
    <lineage>
        <taxon>Eukaryota</taxon>
        <taxon>Metazoa</taxon>
        <taxon>Spiralia</taxon>
        <taxon>Gnathifera</taxon>
        <taxon>Rotifera</taxon>
        <taxon>Eurotatoria</taxon>
        <taxon>Bdelloidea</taxon>
        <taxon>Adinetida</taxon>
        <taxon>Adinetidae</taxon>
        <taxon>Adineta</taxon>
    </lineage>
</organism>
<sequence>TIQSILQLTLCGQTISELHQWVGYMKSRLAHFLTDCEEDCELFVQTDTKIEIRKKNLERYYSIGFQVNEQILSRHRQFYYSLNKFLDQFKLCSFRSDTMKFSYKLMSINDWNNQRTQI</sequence>
<name>A0A820S8V0_9BILA</name>
<evidence type="ECO:0000313" key="1">
    <source>
        <dbReference type="EMBL" id="CAF4449197.1"/>
    </source>
</evidence>
<comment type="caution">
    <text evidence="1">The sequence shown here is derived from an EMBL/GenBank/DDBJ whole genome shotgun (WGS) entry which is preliminary data.</text>
</comment>
<gene>
    <name evidence="1" type="ORF">OXD698_LOCUS54293</name>
</gene>